<evidence type="ECO:0000313" key="2">
    <source>
        <dbReference type="Proteomes" id="UP000244722"/>
    </source>
</evidence>
<gene>
    <name evidence="1" type="ORF">B9Z19DRAFT_1065391</name>
</gene>
<dbReference type="Proteomes" id="UP000244722">
    <property type="component" value="Unassembled WGS sequence"/>
</dbReference>
<evidence type="ECO:0000313" key="1">
    <source>
        <dbReference type="EMBL" id="PUU78009.1"/>
    </source>
</evidence>
<proteinExistence type="predicted"/>
<reference evidence="1 2" key="1">
    <citation type="submission" date="2017-04" db="EMBL/GenBank/DDBJ databases">
        <title>Draft genome sequence of Tuber borchii Vittad., a whitish edible truffle.</title>
        <authorList>
            <consortium name="DOE Joint Genome Institute"/>
            <person name="Murat C."/>
            <person name="Kuo A."/>
            <person name="Barry K.W."/>
            <person name="Clum A."/>
            <person name="Dockter R.B."/>
            <person name="Fauchery L."/>
            <person name="Iotti M."/>
            <person name="Kohler A."/>
            <person name="Labutti K."/>
            <person name="Lindquist E.A."/>
            <person name="Lipzen A."/>
            <person name="Ohm R.A."/>
            <person name="Wang M."/>
            <person name="Grigoriev I.V."/>
            <person name="Zambonelli A."/>
            <person name="Martin F.M."/>
        </authorList>
    </citation>
    <scope>NUCLEOTIDE SEQUENCE [LARGE SCALE GENOMIC DNA]</scope>
    <source>
        <strain evidence="1 2">Tbo3840</strain>
    </source>
</reference>
<name>A0A2T6ZR92_TUBBO</name>
<keyword evidence="2" id="KW-1185">Reference proteome</keyword>
<sequence length="192" mass="21673">MCQKSLERSRSLTVSLSPIEVSNELFVLIPIQDTSIDKTTMSSPKPPVLADRQPVLHAEAIQDLPQTPPRVHTPGEFPPELIEEVIHVHPPPLPPTPRPQEEIYAARPWPTNAGKYPSTRFRDENFSQLAIGSPTYQPTPYHAYHTSSPTEPATYREAIAGTHREEWKEAIAEELTSLYDNNTWWEKCSEVG</sequence>
<dbReference type="AlphaFoldDB" id="A0A2T6ZR92"/>
<dbReference type="EMBL" id="NESQ01000132">
    <property type="protein sequence ID" value="PUU78009.1"/>
    <property type="molecule type" value="Genomic_DNA"/>
</dbReference>
<accession>A0A2T6ZR92</accession>
<protein>
    <submittedName>
        <fullName evidence="1">Uncharacterized protein</fullName>
    </submittedName>
</protein>
<organism evidence="1 2">
    <name type="scientific">Tuber borchii</name>
    <name type="common">White truffle</name>
    <dbReference type="NCBI Taxonomy" id="42251"/>
    <lineage>
        <taxon>Eukaryota</taxon>
        <taxon>Fungi</taxon>
        <taxon>Dikarya</taxon>
        <taxon>Ascomycota</taxon>
        <taxon>Pezizomycotina</taxon>
        <taxon>Pezizomycetes</taxon>
        <taxon>Pezizales</taxon>
        <taxon>Tuberaceae</taxon>
        <taxon>Tuber</taxon>
    </lineage>
</organism>
<comment type="caution">
    <text evidence="1">The sequence shown here is derived from an EMBL/GenBank/DDBJ whole genome shotgun (WGS) entry which is preliminary data.</text>
</comment>
<dbReference type="OrthoDB" id="413361at2759"/>